<evidence type="ECO:0000313" key="3">
    <source>
        <dbReference type="Proteomes" id="UP000010729"/>
    </source>
</evidence>
<evidence type="ECO:0000313" key="2">
    <source>
        <dbReference type="EMBL" id="EMY32680.1"/>
    </source>
</evidence>
<gene>
    <name evidence="2" type="ORF">D477_018976</name>
</gene>
<dbReference type="AlphaFoldDB" id="N1UUF8"/>
<keyword evidence="3" id="KW-1185">Reference proteome</keyword>
<proteinExistence type="predicted"/>
<feature type="region of interest" description="Disordered" evidence="1">
    <location>
        <begin position="1"/>
        <end position="23"/>
    </location>
</feature>
<sequence>MAIFRPENGKQSTATPVGNTSLEDIMHTEPSRNRVSDISVIRRGDRIEARRGDACYRGQVRDTAPGLGLLWIREDEQNRRRTLSVDDFTIHRTS</sequence>
<accession>N1UUF8</accession>
<evidence type="ECO:0000256" key="1">
    <source>
        <dbReference type="SAM" id="MobiDB-lite"/>
    </source>
</evidence>
<name>N1UUF8_9MICC</name>
<comment type="caution">
    <text evidence="2">The sequence shown here is derived from an EMBL/GenBank/DDBJ whole genome shotgun (WGS) entry which is preliminary data.</text>
</comment>
<feature type="compositionally biased region" description="Polar residues" evidence="1">
    <location>
        <begin position="9"/>
        <end position="22"/>
    </location>
</feature>
<protein>
    <submittedName>
        <fullName evidence="2">Uncharacterized protein</fullName>
    </submittedName>
</protein>
<dbReference type="Proteomes" id="UP000010729">
    <property type="component" value="Unassembled WGS sequence"/>
</dbReference>
<organism evidence="2 3">
    <name type="scientific">Arthrobacter crystallopoietes BAB-32</name>
    <dbReference type="NCBI Taxonomy" id="1246476"/>
    <lineage>
        <taxon>Bacteria</taxon>
        <taxon>Bacillati</taxon>
        <taxon>Actinomycetota</taxon>
        <taxon>Actinomycetes</taxon>
        <taxon>Micrococcales</taxon>
        <taxon>Micrococcaceae</taxon>
        <taxon>Crystallibacter</taxon>
    </lineage>
</organism>
<dbReference type="EMBL" id="ANPE02000240">
    <property type="protein sequence ID" value="EMY32680.1"/>
    <property type="molecule type" value="Genomic_DNA"/>
</dbReference>
<reference evidence="2 3" key="1">
    <citation type="journal article" date="2013" name="Genome Announc.">
        <title>Draft Genome Sequence of Arthrobacter crystallopoietes Strain BAB-32, Revealing Genes for Bioremediation.</title>
        <authorList>
            <person name="Joshi M.N."/>
            <person name="Pandit A.S."/>
            <person name="Sharma A."/>
            <person name="Pandya R.V."/>
            <person name="Desai S.M."/>
            <person name="Saxena A.K."/>
            <person name="Bagatharia S.B."/>
        </authorList>
    </citation>
    <scope>NUCLEOTIDE SEQUENCE [LARGE SCALE GENOMIC DNA]</scope>
    <source>
        <strain evidence="2 3">BAB-32</strain>
    </source>
</reference>